<sequence>MLALDCREGPVLPGMREPGAAPLLAQPPSLPTRVTPAPPSPTAPETGSAMETSSHESLNLKRAGARKARAKRYLVSHWSFQILRLQNALQRCRNAGSVAGCRAPWPGLIVLVATCTSASWRAGASKTCADMPGF</sequence>
<dbReference type="Proteomes" id="UP001190700">
    <property type="component" value="Unassembled WGS sequence"/>
</dbReference>
<protein>
    <submittedName>
        <fullName evidence="2">Uncharacterized protein</fullName>
    </submittedName>
</protein>
<feature type="compositionally biased region" description="Low complexity" evidence="1">
    <location>
        <begin position="18"/>
        <end position="35"/>
    </location>
</feature>
<dbReference type="EMBL" id="LGRX02035805">
    <property type="protein sequence ID" value="KAK3233082.1"/>
    <property type="molecule type" value="Genomic_DNA"/>
</dbReference>
<name>A0AAE0BC33_9CHLO</name>
<keyword evidence="3" id="KW-1185">Reference proteome</keyword>
<evidence type="ECO:0000313" key="2">
    <source>
        <dbReference type="EMBL" id="KAK3233082.1"/>
    </source>
</evidence>
<organism evidence="2 3">
    <name type="scientific">Cymbomonas tetramitiformis</name>
    <dbReference type="NCBI Taxonomy" id="36881"/>
    <lineage>
        <taxon>Eukaryota</taxon>
        <taxon>Viridiplantae</taxon>
        <taxon>Chlorophyta</taxon>
        <taxon>Pyramimonadophyceae</taxon>
        <taxon>Pyramimonadales</taxon>
        <taxon>Pyramimonadaceae</taxon>
        <taxon>Cymbomonas</taxon>
    </lineage>
</organism>
<reference evidence="2 3" key="1">
    <citation type="journal article" date="2015" name="Genome Biol. Evol.">
        <title>Comparative Genomics of a Bacterivorous Green Alga Reveals Evolutionary Causalities and Consequences of Phago-Mixotrophic Mode of Nutrition.</title>
        <authorList>
            <person name="Burns J.A."/>
            <person name="Paasch A."/>
            <person name="Narechania A."/>
            <person name="Kim E."/>
        </authorList>
    </citation>
    <scope>NUCLEOTIDE SEQUENCE [LARGE SCALE GENOMIC DNA]</scope>
    <source>
        <strain evidence="2 3">PLY_AMNH</strain>
    </source>
</reference>
<evidence type="ECO:0000313" key="3">
    <source>
        <dbReference type="Proteomes" id="UP001190700"/>
    </source>
</evidence>
<comment type="caution">
    <text evidence="2">The sequence shown here is derived from an EMBL/GenBank/DDBJ whole genome shotgun (WGS) entry which is preliminary data.</text>
</comment>
<accession>A0AAE0BC33</accession>
<proteinExistence type="predicted"/>
<gene>
    <name evidence="2" type="ORF">CYMTET_56591</name>
</gene>
<evidence type="ECO:0000256" key="1">
    <source>
        <dbReference type="SAM" id="MobiDB-lite"/>
    </source>
</evidence>
<dbReference type="AlphaFoldDB" id="A0AAE0BC33"/>
<feature type="region of interest" description="Disordered" evidence="1">
    <location>
        <begin position="1"/>
        <end position="63"/>
    </location>
</feature>